<accession>A0A814P1N5</accession>
<sequence>MAESQSSINTPKHELNWDDWNSSDKHVITKMKGLIETLKSQEVDAVTLLPELEIGFAASIHIFGQNGRDLCKPEVVST</sequence>
<evidence type="ECO:0000313" key="4">
    <source>
        <dbReference type="EMBL" id="CAF4348599.1"/>
    </source>
</evidence>
<dbReference type="EMBL" id="CAJNOK010041349">
    <property type="protein sequence ID" value="CAF1557316.1"/>
    <property type="molecule type" value="Genomic_DNA"/>
</dbReference>
<gene>
    <name evidence="1" type="ORF">GPM918_LOCUS18638</name>
    <name evidence="2" type="ORF">OVA965_LOCUS39619</name>
    <name evidence="3" type="ORF">SRO942_LOCUS18635</name>
    <name evidence="4" type="ORF">TMI583_LOCUS40957</name>
</gene>
<dbReference type="Proteomes" id="UP000682733">
    <property type="component" value="Unassembled WGS sequence"/>
</dbReference>
<keyword evidence="5" id="KW-1185">Reference proteome</keyword>
<organism evidence="1 5">
    <name type="scientific">Didymodactylos carnosus</name>
    <dbReference type="NCBI Taxonomy" id="1234261"/>
    <lineage>
        <taxon>Eukaryota</taxon>
        <taxon>Metazoa</taxon>
        <taxon>Spiralia</taxon>
        <taxon>Gnathifera</taxon>
        <taxon>Rotifera</taxon>
        <taxon>Eurotatoria</taxon>
        <taxon>Bdelloidea</taxon>
        <taxon>Philodinida</taxon>
        <taxon>Philodinidae</taxon>
        <taxon>Didymodactylos</taxon>
    </lineage>
</organism>
<comment type="caution">
    <text evidence="1">The sequence shown here is derived from an EMBL/GenBank/DDBJ whole genome shotgun (WGS) entry which is preliminary data.</text>
</comment>
<dbReference type="EMBL" id="CAJOBA010063914">
    <property type="protein sequence ID" value="CAF4348599.1"/>
    <property type="molecule type" value="Genomic_DNA"/>
</dbReference>
<dbReference type="Proteomes" id="UP000677228">
    <property type="component" value="Unassembled WGS sequence"/>
</dbReference>
<proteinExistence type="predicted"/>
<evidence type="ECO:0000313" key="5">
    <source>
        <dbReference type="Proteomes" id="UP000663829"/>
    </source>
</evidence>
<dbReference type="EMBL" id="CAJNOQ010005439">
    <property type="protein sequence ID" value="CAF1098762.1"/>
    <property type="molecule type" value="Genomic_DNA"/>
</dbReference>
<dbReference type="EMBL" id="CAJOBC010005439">
    <property type="protein sequence ID" value="CAF3863823.1"/>
    <property type="molecule type" value="Genomic_DNA"/>
</dbReference>
<name>A0A814P1N5_9BILA</name>
<protein>
    <submittedName>
        <fullName evidence="1">Uncharacterized protein</fullName>
    </submittedName>
</protein>
<dbReference type="Proteomes" id="UP000663829">
    <property type="component" value="Unassembled WGS sequence"/>
</dbReference>
<dbReference type="Proteomes" id="UP000681722">
    <property type="component" value="Unassembled WGS sequence"/>
</dbReference>
<dbReference type="AlphaFoldDB" id="A0A814P1N5"/>
<evidence type="ECO:0000313" key="3">
    <source>
        <dbReference type="EMBL" id="CAF3863823.1"/>
    </source>
</evidence>
<evidence type="ECO:0000313" key="1">
    <source>
        <dbReference type="EMBL" id="CAF1098762.1"/>
    </source>
</evidence>
<evidence type="ECO:0000313" key="2">
    <source>
        <dbReference type="EMBL" id="CAF1557316.1"/>
    </source>
</evidence>
<reference evidence="1" key="1">
    <citation type="submission" date="2021-02" db="EMBL/GenBank/DDBJ databases">
        <authorList>
            <person name="Nowell W R."/>
        </authorList>
    </citation>
    <scope>NUCLEOTIDE SEQUENCE</scope>
</reference>